<keyword evidence="2" id="KW-1185">Reference proteome</keyword>
<feature type="non-terminal residue" evidence="1">
    <location>
        <position position="1"/>
    </location>
</feature>
<dbReference type="OrthoDB" id="2104158at2759"/>
<dbReference type="AlphaFoldDB" id="A0A2G9SGH2"/>
<name>A0A2G9SGH2_AQUCT</name>
<organism evidence="1 2">
    <name type="scientific">Aquarana catesbeiana</name>
    <name type="common">American bullfrog</name>
    <name type="synonym">Rana catesbeiana</name>
    <dbReference type="NCBI Taxonomy" id="8400"/>
    <lineage>
        <taxon>Eukaryota</taxon>
        <taxon>Metazoa</taxon>
        <taxon>Chordata</taxon>
        <taxon>Craniata</taxon>
        <taxon>Vertebrata</taxon>
        <taxon>Euteleostomi</taxon>
        <taxon>Amphibia</taxon>
        <taxon>Batrachia</taxon>
        <taxon>Anura</taxon>
        <taxon>Neobatrachia</taxon>
        <taxon>Ranoidea</taxon>
        <taxon>Ranidae</taxon>
        <taxon>Aquarana</taxon>
    </lineage>
</organism>
<evidence type="ECO:0000313" key="1">
    <source>
        <dbReference type="EMBL" id="PIO39236.1"/>
    </source>
</evidence>
<dbReference type="PANTHER" id="PTHR33487:SF1">
    <property type="entry name" value="CILIA- AND FLAGELLA-ASSOCIATED PROTEIN 54"/>
    <property type="match status" value="1"/>
</dbReference>
<dbReference type="EMBL" id="KV924742">
    <property type="protein sequence ID" value="PIO39236.1"/>
    <property type="molecule type" value="Genomic_DNA"/>
</dbReference>
<gene>
    <name evidence="1" type="ORF">AB205_0123960</name>
</gene>
<proteinExistence type="predicted"/>
<accession>A0A2G9SGH2</accession>
<dbReference type="GO" id="GO:0060271">
    <property type="term" value="P:cilium assembly"/>
    <property type="evidence" value="ECO:0007669"/>
    <property type="project" value="TreeGrafter"/>
</dbReference>
<evidence type="ECO:0000313" key="2">
    <source>
        <dbReference type="Proteomes" id="UP000228934"/>
    </source>
</evidence>
<protein>
    <submittedName>
        <fullName evidence="1">Uncharacterized protein</fullName>
    </submittedName>
</protein>
<dbReference type="Proteomes" id="UP000228934">
    <property type="component" value="Unassembled WGS sequence"/>
</dbReference>
<sequence length="251" mass="28062">KTPVMQLIFAYETLDKAIKGLSISRSKGSVTSGEVVDHYITRLGVKRQHENNTAEVQRSSSKSLTHNVTMMDLQLELIVAQHCVSVKILDCVQVDGEQMRLSKNCNQNKNSEPISFYTESEIIDNINKNNLSKAIFLMQKAVLFTKRLDSSPNKLLEDSEKLIQQADAEENAVFLSCVKQPESKNGKLIIPPPPILICRTENSMVFKPAPFTADIKVAWYCLFGRCVTGPSLKVRLNDHHLPGTGVEVICF</sequence>
<dbReference type="PANTHER" id="PTHR33487">
    <property type="entry name" value="CILIA- AND FLAGELLA-ASSOCIATED PROTEIN 54"/>
    <property type="match status" value="1"/>
</dbReference>
<reference evidence="2" key="1">
    <citation type="journal article" date="2017" name="Nat. Commun.">
        <title>The North American bullfrog draft genome provides insight into hormonal regulation of long noncoding RNA.</title>
        <authorList>
            <person name="Hammond S.A."/>
            <person name="Warren R.L."/>
            <person name="Vandervalk B.P."/>
            <person name="Kucuk E."/>
            <person name="Khan H."/>
            <person name="Gibb E.A."/>
            <person name="Pandoh P."/>
            <person name="Kirk H."/>
            <person name="Zhao Y."/>
            <person name="Jones M."/>
            <person name="Mungall A.J."/>
            <person name="Coope R."/>
            <person name="Pleasance S."/>
            <person name="Moore R.A."/>
            <person name="Holt R.A."/>
            <person name="Round J.M."/>
            <person name="Ohora S."/>
            <person name="Walle B.V."/>
            <person name="Veldhoen N."/>
            <person name="Helbing C.C."/>
            <person name="Birol I."/>
        </authorList>
    </citation>
    <scope>NUCLEOTIDE SEQUENCE [LARGE SCALE GENOMIC DNA]</scope>
</reference>